<protein>
    <recommendedName>
        <fullName evidence="4">DUF676 domain-containing protein</fullName>
    </recommendedName>
</protein>
<accession>A0A0U1M8J8</accession>
<dbReference type="InterPro" id="IPR029058">
    <property type="entry name" value="AB_hydrolase_fold"/>
</dbReference>
<keyword evidence="3" id="KW-1185">Reference proteome</keyword>
<dbReference type="PANTHER" id="PTHR42044">
    <property type="entry name" value="DUF676 DOMAIN-CONTAINING PROTEIN-RELATED"/>
    <property type="match status" value="1"/>
</dbReference>
<keyword evidence="1" id="KW-1133">Transmembrane helix</keyword>
<evidence type="ECO:0000256" key="1">
    <source>
        <dbReference type="SAM" id="Phobius"/>
    </source>
</evidence>
<feature type="transmembrane region" description="Helical" evidence="1">
    <location>
        <begin position="91"/>
        <end position="109"/>
    </location>
</feature>
<proteinExistence type="predicted"/>
<evidence type="ECO:0000313" key="2">
    <source>
        <dbReference type="EMBL" id="CRG91917.1"/>
    </source>
</evidence>
<reference evidence="2 3" key="1">
    <citation type="submission" date="2015-04" db="EMBL/GenBank/DDBJ databases">
        <authorList>
            <person name="Syromyatnikov M.Y."/>
            <person name="Popov V.N."/>
        </authorList>
    </citation>
    <scope>NUCLEOTIDE SEQUENCE [LARGE SCALE GENOMIC DNA]</scope>
    <source>
        <strain evidence="2">WF-38-12</strain>
    </source>
</reference>
<gene>
    <name evidence="2" type="ORF">PISL3812_08971</name>
</gene>
<dbReference type="STRING" id="28573.A0A0U1M8J8"/>
<dbReference type="OMA" id="FACRFGV"/>
<dbReference type="EMBL" id="CVMT01000010">
    <property type="protein sequence ID" value="CRG91917.1"/>
    <property type="molecule type" value="Genomic_DNA"/>
</dbReference>
<keyword evidence="1" id="KW-0472">Membrane</keyword>
<keyword evidence="1" id="KW-0812">Transmembrane</keyword>
<dbReference type="AlphaFoldDB" id="A0A0U1M8J8"/>
<evidence type="ECO:0000313" key="3">
    <source>
        <dbReference type="Proteomes" id="UP000054383"/>
    </source>
</evidence>
<dbReference type="OrthoDB" id="202545at2759"/>
<name>A0A0U1M8J8_TALIS</name>
<dbReference type="SUPFAM" id="SSF53474">
    <property type="entry name" value="alpha/beta-Hydrolases"/>
    <property type="match status" value="1"/>
</dbReference>
<dbReference type="PANTHER" id="PTHR42044:SF2">
    <property type="entry name" value="DUF676 DOMAIN-CONTAINING PROTEIN"/>
    <property type="match status" value="1"/>
</dbReference>
<sequence>MVVMFMPSQVGATTTTPLPYTANPLKLLVYDAVLCLSCIRYLPDILMPLRPCYSGKLDELYPSRGNLTALTIHGVLIVYQIAFILSLPALFFLPIYVCILYIASVFILNNKICAFLNGRHRFLVSHVPLPNYGHESEHWIFINGVGVGQHWLQSNIDRLSLTFGRKITGVHNDTAGIIFDVIQCLIQRCFCYATEDVRDAYVFVKEAILNTKYKKIVLILHSQGAVEGGLILDWLFDTLDEKALGKLEIYTFGNAANHWNNPIRRYTKQDQPEKCIPHIEHYVNSEDFVAMWGVLNFMKIPGRYLGDVFIRQGAGHLLNQHYLDTMFPLDHDQKPMLEENGFLEQNIKVIGCESTFYNTDFKMAAKTLRDNIGESALKIRNCSRLWRYRNGRTPDR</sequence>
<evidence type="ECO:0008006" key="4">
    <source>
        <dbReference type="Google" id="ProtNLM"/>
    </source>
</evidence>
<dbReference type="Proteomes" id="UP000054383">
    <property type="component" value="Unassembled WGS sequence"/>
</dbReference>
<organism evidence="2 3">
    <name type="scientific">Talaromyces islandicus</name>
    <name type="common">Penicillium islandicum</name>
    <dbReference type="NCBI Taxonomy" id="28573"/>
    <lineage>
        <taxon>Eukaryota</taxon>
        <taxon>Fungi</taxon>
        <taxon>Dikarya</taxon>
        <taxon>Ascomycota</taxon>
        <taxon>Pezizomycotina</taxon>
        <taxon>Eurotiomycetes</taxon>
        <taxon>Eurotiomycetidae</taxon>
        <taxon>Eurotiales</taxon>
        <taxon>Trichocomaceae</taxon>
        <taxon>Talaromyces</taxon>
        <taxon>Talaromyces sect. Islandici</taxon>
    </lineage>
</organism>